<proteinExistence type="predicted"/>
<name>A0A1T3P1L5_9ACTN</name>
<keyword evidence="2" id="KW-1185">Reference proteome</keyword>
<dbReference type="OrthoDB" id="3872412at2"/>
<dbReference type="AlphaFoldDB" id="A0A1T3P1L5"/>
<dbReference type="STRING" id="159449.B4N89_20485"/>
<accession>A0A1T3P1L5</accession>
<dbReference type="Proteomes" id="UP000190037">
    <property type="component" value="Unassembled WGS sequence"/>
</dbReference>
<comment type="caution">
    <text evidence="1">The sequence shown here is derived from an EMBL/GenBank/DDBJ whole genome shotgun (WGS) entry which is preliminary data.</text>
</comment>
<evidence type="ECO:0000313" key="2">
    <source>
        <dbReference type="Proteomes" id="UP000190037"/>
    </source>
</evidence>
<dbReference type="RefSeq" id="WP_078977292.1">
    <property type="nucleotide sequence ID" value="NZ_MWQN01000001.1"/>
</dbReference>
<reference evidence="1 2" key="1">
    <citation type="submission" date="2017-03" db="EMBL/GenBank/DDBJ databases">
        <title>Draft genome sequence of Streptomyces scabrisporus NF3, endophyte isolated from Amphipterygium adstringens.</title>
        <authorList>
            <person name="Vazquez M."/>
            <person name="Ceapa C.D."/>
            <person name="Rodriguez Luna D."/>
            <person name="Sanchez Esquivel S."/>
        </authorList>
    </citation>
    <scope>NUCLEOTIDE SEQUENCE [LARGE SCALE GENOMIC DNA]</scope>
    <source>
        <strain evidence="1 2">NF3</strain>
    </source>
</reference>
<gene>
    <name evidence="1" type="ORF">B4N89_20485</name>
</gene>
<protein>
    <submittedName>
        <fullName evidence="1">Uncharacterized protein</fullName>
    </submittedName>
</protein>
<dbReference type="EMBL" id="MWQN01000001">
    <property type="protein sequence ID" value="OPC82993.1"/>
    <property type="molecule type" value="Genomic_DNA"/>
</dbReference>
<evidence type="ECO:0000313" key="1">
    <source>
        <dbReference type="EMBL" id="OPC82993.1"/>
    </source>
</evidence>
<organism evidence="1 2">
    <name type="scientific">Embleya scabrispora</name>
    <dbReference type="NCBI Taxonomy" id="159449"/>
    <lineage>
        <taxon>Bacteria</taxon>
        <taxon>Bacillati</taxon>
        <taxon>Actinomycetota</taxon>
        <taxon>Actinomycetes</taxon>
        <taxon>Kitasatosporales</taxon>
        <taxon>Streptomycetaceae</taxon>
        <taxon>Embleya</taxon>
    </lineage>
</organism>
<sequence>MTRRWYGSRPGDTPPPDDTPAIELIGGPLDGEWVVITGSGDPPYPDGLALIATHGAYDGGRSHYEHVDPPDGRLHWVGDSA</sequence>